<proteinExistence type="predicted"/>
<sequence>MSSALPVDRSSIPYVHWQMALDTYDGASAIGQIAAGLDDLHQTIWTIVLTEKGTVPLQPEKCTRLLPWIDRAPAEAIPNFTREIFDAITAWEPRVLVERIAPRAVSSSQWLFPVFWRPRADVTASLQVTEVPYGAAR</sequence>
<dbReference type="SUPFAM" id="SSF160719">
    <property type="entry name" value="gpW/gp25-like"/>
    <property type="match status" value="1"/>
</dbReference>
<gene>
    <name evidence="1" type="ORF">EV666_102213</name>
</gene>
<evidence type="ECO:0000313" key="1">
    <source>
        <dbReference type="EMBL" id="TCO15235.1"/>
    </source>
</evidence>
<keyword evidence="2" id="KW-1185">Reference proteome</keyword>
<protein>
    <recommendedName>
        <fullName evidence="3">IraD/Gp25-like domain-containing protein</fullName>
    </recommendedName>
</protein>
<dbReference type="Proteomes" id="UP000294881">
    <property type="component" value="Unassembled WGS sequence"/>
</dbReference>
<evidence type="ECO:0000313" key="2">
    <source>
        <dbReference type="Proteomes" id="UP000294881"/>
    </source>
</evidence>
<organism evidence="1 2">
    <name type="scientific">Camelimonas lactis</name>
    <dbReference type="NCBI Taxonomy" id="659006"/>
    <lineage>
        <taxon>Bacteria</taxon>
        <taxon>Pseudomonadati</taxon>
        <taxon>Pseudomonadota</taxon>
        <taxon>Alphaproteobacteria</taxon>
        <taxon>Hyphomicrobiales</taxon>
        <taxon>Chelatococcaceae</taxon>
        <taxon>Camelimonas</taxon>
    </lineage>
</organism>
<dbReference type="AlphaFoldDB" id="A0A4R2GXL5"/>
<evidence type="ECO:0008006" key="3">
    <source>
        <dbReference type="Google" id="ProtNLM"/>
    </source>
</evidence>
<accession>A0A4R2GXL5</accession>
<comment type="caution">
    <text evidence="1">The sequence shown here is derived from an EMBL/GenBank/DDBJ whole genome shotgun (WGS) entry which is preliminary data.</text>
</comment>
<dbReference type="EMBL" id="SLWL01000002">
    <property type="protein sequence ID" value="TCO15235.1"/>
    <property type="molecule type" value="Genomic_DNA"/>
</dbReference>
<dbReference type="RefSeq" id="WP_132003436.1">
    <property type="nucleotide sequence ID" value="NZ_JBHUNN010000002.1"/>
</dbReference>
<name>A0A4R2GXL5_9HYPH</name>
<dbReference type="Gene3D" id="3.10.450.40">
    <property type="match status" value="1"/>
</dbReference>
<reference evidence="1 2" key="1">
    <citation type="submission" date="2019-03" db="EMBL/GenBank/DDBJ databases">
        <title>Genomic Encyclopedia of Type Strains, Phase IV (KMG-IV): sequencing the most valuable type-strain genomes for metagenomic binning, comparative biology and taxonomic classification.</title>
        <authorList>
            <person name="Goeker M."/>
        </authorList>
    </citation>
    <scope>NUCLEOTIDE SEQUENCE [LARGE SCALE GENOMIC DNA]</scope>
    <source>
        <strain evidence="1 2">DSM 22958</strain>
    </source>
</reference>
<dbReference type="OrthoDB" id="8290865at2"/>